<dbReference type="CDD" id="cd09726">
    <property type="entry name" value="RAMP_I_III"/>
    <property type="match status" value="2"/>
</dbReference>
<dbReference type="InterPro" id="IPR052216">
    <property type="entry name" value="CRISPR_Csm3_endoribonuclease"/>
</dbReference>
<feature type="domain" description="CRISPR type III-associated protein" evidence="2">
    <location>
        <begin position="298"/>
        <end position="463"/>
    </location>
</feature>
<protein>
    <recommendedName>
        <fullName evidence="2">CRISPR type III-associated protein domain-containing protein</fullName>
    </recommendedName>
</protein>
<keyword evidence="4" id="KW-1185">Reference proteome</keyword>
<dbReference type="RefSeq" id="WP_207861940.1">
    <property type="nucleotide sequence ID" value="NZ_JAFREP010000029.1"/>
</dbReference>
<organism evidence="3 4">
    <name type="scientific">Acanthopleuribacter pedis</name>
    <dbReference type="NCBI Taxonomy" id="442870"/>
    <lineage>
        <taxon>Bacteria</taxon>
        <taxon>Pseudomonadati</taxon>
        <taxon>Acidobacteriota</taxon>
        <taxon>Holophagae</taxon>
        <taxon>Acanthopleuribacterales</taxon>
        <taxon>Acanthopleuribacteraceae</taxon>
        <taxon>Acanthopleuribacter</taxon>
    </lineage>
</organism>
<dbReference type="AlphaFoldDB" id="A0A8J7QNZ9"/>
<proteinExistence type="predicted"/>
<accession>A0A8J7QNZ9</accession>
<name>A0A8J7QNZ9_9BACT</name>
<evidence type="ECO:0000313" key="3">
    <source>
        <dbReference type="EMBL" id="MBO1321968.1"/>
    </source>
</evidence>
<dbReference type="PANTHER" id="PTHR35579">
    <property type="entry name" value="CRISPR SYSTEM CMS ENDORIBONUCLEASE CSM3"/>
    <property type="match status" value="1"/>
</dbReference>
<dbReference type="PANTHER" id="PTHR35579:SF6">
    <property type="entry name" value="DUF324 DOMAIN-CONTAINING PROTEIN"/>
    <property type="match status" value="1"/>
</dbReference>
<dbReference type="InterPro" id="IPR005537">
    <property type="entry name" value="RAMP_III_fam"/>
</dbReference>
<evidence type="ECO:0000256" key="1">
    <source>
        <dbReference type="ARBA" id="ARBA00023118"/>
    </source>
</evidence>
<reference evidence="3" key="1">
    <citation type="submission" date="2021-03" db="EMBL/GenBank/DDBJ databases">
        <authorList>
            <person name="Wang G."/>
        </authorList>
    </citation>
    <scope>NUCLEOTIDE SEQUENCE</scope>
    <source>
        <strain evidence="3">KCTC 12899</strain>
    </source>
</reference>
<evidence type="ECO:0000259" key="2">
    <source>
        <dbReference type="Pfam" id="PF03787"/>
    </source>
</evidence>
<gene>
    <name evidence="3" type="ORF">J3U88_26035</name>
</gene>
<evidence type="ECO:0000313" key="4">
    <source>
        <dbReference type="Proteomes" id="UP000664417"/>
    </source>
</evidence>
<keyword evidence="1" id="KW-0051">Antiviral defense</keyword>
<dbReference type="EMBL" id="JAFREP010000029">
    <property type="protein sequence ID" value="MBO1321968.1"/>
    <property type="molecule type" value="Genomic_DNA"/>
</dbReference>
<dbReference type="Proteomes" id="UP000664417">
    <property type="component" value="Unassembled WGS sequence"/>
</dbReference>
<dbReference type="Pfam" id="PF03787">
    <property type="entry name" value="RAMPs"/>
    <property type="match status" value="2"/>
</dbReference>
<dbReference type="GO" id="GO:0051607">
    <property type="term" value="P:defense response to virus"/>
    <property type="evidence" value="ECO:0007669"/>
    <property type="project" value="UniProtKB-KW"/>
</dbReference>
<feature type="domain" description="CRISPR type III-associated protein" evidence="2">
    <location>
        <begin position="21"/>
        <end position="202"/>
    </location>
</feature>
<comment type="caution">
    <text evidence="3">The sequence shown here is derived from an EMBL/GenBank/DDBJ whole genome shotgun (WGS) entry which is preliminary data.</text>
</comment>
<sequence>MNHYSNHACLSLARLVVETRVPLSISEGFGDGQVDHLIVRDANGCPAIPGSSFAGVLRALFRRDHDEATTAKLFGRRGGDHLIEGASRLHVSWGCLHDSRDRPVEGLLLGADQARLEDGVLREARGTAPVKRSRVRLNERGCAEDQGLFHRVALGAGYRFSMELSLRHDGEADGTWRSLLALLASPAFRLGGGTRAGYGALRLVRLHQTTFDFRREADLSRYAALSNHLGVVDGLDPVTMPAAEAPLIRLRLDPQEGFRFGGGLTPLRGDAAVDARLVPVTERRVVWREGRGALGPRELVVPGSAVKGALRHRVAYHDRIQRGCFAPVAAFDADPEKSKEKEPEPEELVDNPAVRELFGAAADSDGDEAGGHAGRVFIDDLYLKPETVHALIHNGIDPFTGGVRQHVLYSEEVVAQPLTLTIAVADGDRLSDTTATALRRALNDLVSGRLALGAGGGRGHGVFHGVIEGFDLVCPKAGGTP</sequence>